<evidence type="ECO:0000256" key="2">
    <source>
        <dbReference type="ARBA" id="ARBA00022475"/>
    </source>
</evidence>
<keyword evidence="4 10" id="KW-0808">Transferase</keyword>
<dbReference type="GO" id="GO:0009103">
    <property type="term" value="P:lipopolysaccharide biosynthetic process"/>
    <property type="evidence" value="ECO:0007669"/>
    <property type="project" value="UniProtKB-ARBA"/>
</dbReference>
<dbReference type="OrthoDB" id="9813729at2"/>
<feature type="transmembrane region" description="Helical" evidence="8">
    <location>
        <begin position="336"/>
        <end position="356"/>
    </location>
</feature>
<keyword evidence="5 8" id="KW-0812">Transmembrane</keyword>
<dbReference type="InterPro" id="IPR038731">
    <property type="entry name" value="RgtA/B/C-like"/>
</dbReference>
<evidence type="ECO:0000256" key="1">
    <source>
        <dbReference type="ARBA" id="ARBA00004651"/>
    </source>
</evidence>
<evidence type="ECO:0000313" key="10">
    <source>
        <dbReference type="EMBL" id="SHO63917.1"/>
    </source>
</evidence>
<feature type="transmembrane region" description="Helical" evidence="8">
    <location>
        <begin position="153"/>
        <end position="183"/>
    </location>
</feature>
<name>A0A1M7ZGB3_9BACT</name>
<dbReference type="STRING" id="1073327.SAMN04488108_3083"/>
<feature type="transmembrane region" description="Helical" evidence="8">
    <location>
        <begin position="281"/>
        <end position="301"/>
    </location>
</feature>
<keyword evidence="6 8" id="KW-1133">Transmembrane helix</keyword>
<dbReference type="AlphaFoldDB" id="A0A1M7ZGB3"/>
<dbReference type="Proteomes" id="UP000184609">
    <property type="component" value="Unassembled WGS sequence"/>
</dbReference>
<keyword evidence="2" id="KW-1003">Cell membrane</keyword>
<sequence length="502" mass="57927">MRIFKNYVTLFWIAQAAFLLVKIVFAFRPEINLFTEEAQYWLWSQNLAWHYYSKPPMVAVTNFLSTSLFGINEFAIRIVPAILGIGSAWLIFQLTDLLFQSKKIAFWASMILISMPFFLLFSTFHMTDSELTFFWILTWYLLAKALKEKQMKWWVFAGVSAAFGLASKPVILLIIPILGFYLFLRKDLKTYSKEFVVFGLVFMLGFLPSLIWNMQNGFQTFKHIATLGGVEGEKEARTILDALKSFSEFIGSQMAMISIFMIPVVWVGVKRFKKQPVPDALFLLLPALVPFVAFGALSFLTEIQANWIAFSYPTLAVCFAYLLSENSLNWKKYQSWAVGLGLGLPLILFLPEAFGWKKVTGVEKVELAAFRRMAGYDQIAQRVMFLQDSLKAKGPFYYSESYHVSSELAFYLPDHPQTYQAAMGARRNQFDLWESLDTKVGKEATGVFVSLHEESSEKVTQFEELIYEEEFPIYFREVYLRSAKIQFWKNLEKYTPIHTGAY</sequence>
<feature type="transmembrane region" description="Helical" evidence="8">
    <location>
        <begin position="195"/>
        <end position="212"/>
    </location>
</feature>
<evidence type="ECO:0000256" key="6">
    <source>
        <dbReference type="ARBA" id="ARBA00022989"/>
    </source>
</evidence>
<dbReference type="InterPro" id="IPR050297">
    <property type="entry name" value="LipidA_mod_glycosyltrf_83"/>
</dbReference>
<evidence type="ECO:0000256" key="7">
    <source>
        <dbReference type="ARBA" id="ARBA00023136"/>
    </source>
</evidence>
<dbReference type="EMBL" id="FRXN01000004">
    <property type="protein sequence ID" value="SHO63917.1"/>
    <property type="molecule type" value="Genomic_DNA"/>
</dbReference>
<evidence type="ECO:0000256" key="3">
    <source>
        <dbReference type="ARBA" id="ARBA00022676"/>
    </source>
</evidence>
<comment type="subcellular location">
    <subcellularLocation>
        <location evidence="1">Cell membrane</location>
        <topology evidence="1">Multi-pass membrane protein</topology>
    </subcellularLocation>
</comment>
<evidence type="ECO:0000256" key="5">
    <source>
        <dbReference type="ARBA" id="ARBA00022692"/>
    </source>
</evidence>
<dbReference type="PANTHER" id="PTHR33908">
    <property type="entry name" value="MANNOSYLTRANSFERASE YKCB-RELATED"/>
    <property type="match status" value="1"/>
</dbReference>
<accession>A0A1M7ZGB3</accession>
<gene>
    <name evidence="10" type="ORF">SAMN04488108_3083</name>
</gene>
<feature type="transmembrane region" description="Helical" evidence="8">
    <location>
        <begin position="104"/>
        <end position="124"/>
    </location>
</feature>
<dbReference type="Pfam" id="PF13231">
    <property type="entry name" value="PMT_2"/>
    <property type="match status" value="1"/>
</dbReference>
<reference evidence="11" key="1">
    <citation type="submission" date="2016-12" db="EMBL/GenBank/DDBJ databases">
        <authorList>
            <person name="Varghese N."/>
            <person name="Submissions S."/>
        </authorList>
    </citation>
    <scope>NUCLEOTIDE SEQUENCE [LARGE SCALE GENOMIC DNA]</scope>
    <source>
        <strain evidence="11">DSM 25035</strain>
    </source>
</reference>
<keyword evidence="3 10" id="KW-0328">Glycosyltransferase</keyword>
<dbReference type="PANTHER" id="PTHR33908:SF11">
    <property type="entry name" value="MEMBRANE PROTEIN"/>
    <property type="match status" value="1"/>
</dbReference>
<dbReference type="GO" id="GO:0005886">
    <property type="term" value="C:plasma membrane"/>
    <property type="evidence" value="ECO:0007669"/>
    <property type="project" value="UniProtKB-SubCell"/>
</dbReference>
<evidence type="ECO:0000313" key="11">
    <source>
        <dbReference type="Proteomes" id="UP000184609"/>
    </source>
</evidence>
<dbReference type="GO" id="GO:0016763">
    <property type="term" value="F:pentosyltransferase activity"/>
    <property type="evidence" value="ECO:0007669"/>
    <property type="project" value="TreeGrafter"/>
</dbReference>
<protein>
    <submittedName>
        <fullName evidence="10">Dolichyl-phosphate-mannose-protein mannosyltransferase</fullName>
    </submittedName>
</protein>
<keyword evidence="11" id="KW-1185">Reference proteome</keyword>
<dbReference type="RefSeq" id="WP_073572710.1">
    <property type="nucleotide sequence ID" value="NZ_FRXN01000004.1"/>
</dbReference>
<evidence type="ECO:0000256" key="8">
    <source>
        <dbReference type="SAM" id="Phobius"/>
    </source>
</evidence>
<evidence type="ECO:0000256" key="4">
    <source>
        <dbReference type="ARBA" id="ARBA00022679"/>
    </source>
</evidence>
<keyword evidence="7 8" id="KW-0472">Membrane</keyword>
<feature type="transmembrane region" description="Helical" evidence="8">
    <location>
        <begin position="250"/>
        <end position="269"/>
    </location>
</feature>
<proteinExistence type="predicted"/>
<feature type="domain" description="Glycosyltransferase RgtA/B/C/D-like" evidence="9">
    <location>
        <begin position="53"/>
        <end position="212"/>
    </location>
</feature>
<feature type="transmembrane region" description="Helical" evidence="8">
    <location>
        <begin position="307"/>
        <end position="324"/>
    </location>
</feature>
<feature type="transmembrane region" description="Helical" evidence="8">
    <location>
        <begin position="74"/>
        <end position="92"/>
    </location>
</feature>
<organism evidence="10 11">
    <name type="scientific">Algoriphagus zhangzhouensis</name>
    <dbReference type="NCBI Taxonomy" id="1073327"/>
    <lineage>
        <taxon>Bacteria</taxon>
        <taxon>Pseudomonadati</taxon>
        <taxon>Bacteroidota</taxon>
        <taxon>Cytophagia</taxon>
        <taxon>Cytophagales</taxon>
        <taxon>Cyclobacteriaceae</taxon>
        <taxon>Algoriphagus</taxon>
    </lineage>
</organism>
<evidence type="ECO:0000259" key="9">
    <source>
        <dbReference type="Pfam" id="PF13231"/>
    </source>
</evidence>